<gene>
    <name evidence="1" type="ORF">O6H91_08G056600</name>
</gene>
<dbReference type="Proteomes" id="UP001162992">
    <property type="component" value="Chromosome 8"/>
</dbReference>
<reference evidence="2" key="1">
    <citation type="journal article" date="2024" name="Proc. Natl. Acad. Sci. U.S.A.">
        <title>Extraordinary preservation of gene collinearity over three hundred million years revealed in homosporous lycophytes.</title>
        <authorList>
            <person name="Li C."/>
            <person name="Wickell D."/>
            <person name="Kuo L.Y."/>
            <person name="Chen X."/>
            <person name="Nie B."/>
            <person name="Liao X."/>
            <person name="Peng D."/>
            <person name="Ji J."/>
            <person name="Jenkins J."/>
            <person name="Williams M."/>
            <person name="Shu S."/>
            <person name="Plott C."/>
            <person name="Barry K."/>
            <person name="Rajasekar S."/>
            <person name="Grimwood J."/>
            <person name="Han X."/>
            <person name="Sun S."/>
            <person name="Hou Z."/>
            <person name="He W."/>
            <person name="Dai G."/>
            <person name="Sun C."/>
            <person name="Schmutz J."/>
            <person name="Leebens-Mack J.H."/>
            <person name="Li F.W."/>
            <person name="Wang L."/>
        </authorList>
    </citation>
    <scope>NUCLEOTIDE SEQUENCE [LARGE SCALE GENOMIC DNA]</scope>
    <source>
        <strain evidence="2">cv. PW_Plant_1</strain>
    </source>
</reference>
<protein>
    <submittedName>
        <fullName evidence="1">Uncharacterized protein</fullName>
    </submittedName>
</protein>
<organism evidence="1 2">
    <name type="scientific">Diphasiastrum complanatum</name>
    <name type="common">Issler's clubmoss</name>
    <name type="synonym">Lycopodium complanatum</name>
    <dbReference type="NCBI Taxonomy" id="34168"/>
    <lineage>
        <taxon>Eukaryota</taxon>
        <taxon>Viridiplantae</taxon>
        <taxon>Streptophyta</taxon>
        <taxon>Embryophyta</taxon>
        <taxon>Tracheophyta</taxon>
        <taxon>Lycopodiopsida</taxon>
        <taxon>Lycopodiales</taxon>
        <taxon>Lycopodiaceae</taxon>
        <taxon>Lycopodioideae</taxon>
        <taxon>Diphasiastrum</taxon>
    </lineage>
</organism>
<evidence type="ECO:0000313" key="1">
    <source>
        <dbReference type="EMBL" id="KAJ7546844.1"/>
    </source>
</evidence>
<accession>A0ACC2CXX2</accession>
<proteinExistence type="predicted"/>
<name>A0ACC2CXX2_DIPCM</name>
<keyword evidence="2" id="KW-1185">Reference proteome</keyword>
<dbReference type="EMBL" id="CM055099">
    <property type="protein sequence ID" value="KAJ7546844.1"/>
    <property type="molecule type" value="Genomic_DNA"/>
</dbReference>
<sequence>MEYSCVADGVRFLKGIAQSRWMMLVASFFVMSCAGGLYLFGLYSQEMKITLGYDQETVNNIAFFKDLGANVGIIAGLVCDFSGAWLCLLLGSIVNVFGYTMIWLAVTGRIARPAVWQMCLYIAIGANSGAFASTAVIVSGVKSFPQNRGMVVGLLKGFVGLSGAMMTQIFKAIYGTTNSSSSIILLIGWFPSFVYLVLMFVVRPMKIVQAANDKRKFYVFLGIALLLAAYLLMIILVDSLSKVKQSAQQAFAAIMILIMLLPLGVVVQTELNKTIPTGGEGENEVEIYTPQEIQQEHQQQSILRSVSSEEHQQQSITSEVVKVTDIKEATGLLSTDANKPATETESSLDNPLIPSNKQPHSTSALHDLWKTFTTELTTKPSRGEDHTIIQAISSLDFLLVFLIATLGTGTGLVVIDNLGQLGPALGYPPRRVRTFVSLVSIWNFLGRVGFGFMSEILLQRKGIPRPLFSAVICVISVIVNVVIALNVPGSLYIASMLIGVCVGALTPLLYSIVSELFGLRYFGTLFNVATLASPLGSYLLSVRAAGHLYDQEAHKQWERHRALAPAPATSALLCHGAQCYSVSLFIMAAVSVLGCLLSLILSFRTRQFYKTKRVPQLP</sequence>
<evidence type="ECO:0000313" key="2">
    <source>
        <dbReference type="Proteomes" id="UP001162992"/>
    </source>
</evidence>
<comment type="caution">
    <text evidence="1">The sequence shown here is derived from an EMBL/GenBank/DDBJ whole genome shotgun (WGS) entry which is preliminary data.</text>
</comment>